<dbReference type="EMBL" id="BAABUJ010000024">
    <property type="protein sequence ID" value="GAA5802649.1"/>
    <property type="molecule type" value="Genomic_DNA"/>
</dbReference>
<accession>A0ABP9Y6P5</accession>
<evidence type="ECO:0000313" key="2">
    <source>
        <dbReference type="Proteomes" id="UP001476247"/>
    </source>
</evidence>
<reference evidence="1 2" key="1">
    <citation type="submission" date="2024-04" db="EMBL/GenBank/DDBJ databases">
        <title>genome sequences of Mucor flavus KT1a and Helicostylum pulchrum KT1b strains isolation_sourced from the surface of a dry-aged beef.</title>
        <authorList>
            <person name="Toyotome T."/>
            <person name="Hosono M."/>
            <person name="Torimaru M."/>
            <person name="Fukuda K."/>
            <person name="Mikami N."/>
        </authorList>
    </citation>
    <scope>NUCLEOTIDE SEQUENCE [LARGE SCALE GENOMIC DNA]</scope>
    <source>
        <strain evidence="1 2">KT1b</strain>
    </source>
</reference>
<keyword evidence="2" id="KW-1185">Reference proteome</keyword>
<proteinExistence type="predicted"/>
<evidence type="ECO:0000313" key="1">
    <source>
        <dbReference type="EMBL" id="GAA5802649.1"/>
    </source>
</evidence>
<name>A0ABP9Y6P5_9FUNG</name>
<sequence length="204" mass="23471">MYCFDWIFKGETACDKYKAVPTEWPNLMKPDVVYEPKSKKDRQFPPMLVEILHTVDLKFYLRINEYCLQMLKSYPVPPIVVVIAINTTTQDILNLMEITNPDVMFASRLPSTCWAKPFHLLNAGTIRPYPAEPLDPLVAVAHFLIEQKQSLISMELREDTTIQMLFRFAKEIFGGDIGKYDNIVNTLQYVCTSLGSNYLKQGAH</sequence>
<protein>
    <submittedName>
        <fullName evidence="1">Uncharacterized protein</fullName>
    </submittedName>
</protein>
<dbReference type="Proteomes" id="UP001476247">
    <property type="component" value="Unassembled WGS sequence"/>
</dbReference>
<gene>
    <name evidence="1" type="ORF">HPULCUR_008122</name>
</gene>
<organism evidence="1 2">
    <name type="scientific">Helicostylum pulchrum</name>
    <dbReference type="NCBI Taxonomy" id="562976"/>
    <lineage>
        <taxon>Eukaryota</taxon>
        <taxon>Fungi</taxon>
        <taxon>Fungi incertae sedis</taxon>
        <taxon>Mucoromycota</taxon>
        <taxon>Mucoromycotina</taxon>
        <taxon>Mucoromycetes</taxon>
        <taxon>Mucorales</taxon>
        <taxon>Mucorineae</taxon>
        <taxon>Mucoraceae</taxon>
        <taxon>Helicostylum</taxon>
    </lineage>
</organism>
<comment type="caution">
    <text evidence="1">The sequence shown here is derived from an EMBL/GenBank/DDBJ whole genome shotgun (WGS) entry which is preliminary data.</text>
</comment>